<dbReference type="AlphaFoldDB" id="A0A224Y6I4"/>
<evidence type="ECO:0000313" key="2">
    <source>
        <dbReference type="EMBL" id="MAA13198.1"/>
    </source>
</evidence>
<proteinExistence type="predicted"/>
<accession>A0A224Y6I4</accession>
<evidence type="ECO:0008006" key="3">
    <source>
        <dbReference type="Google" id="ProtNLM"/>
    </source>
</evidence>
<evidence type="ECO:0000256" key="1">
    <source>
        <dbReference type="SAM" id="SignalP"/>
    </source>
</evidence>
<sequence length="97" mass="10975">MTLIGTFLLVLLTQSLHSFSSSLNIGNRSWHHVTLLRQQCPDMGGCMSGPHSQTFSHVQAQLVGKFNAMVAFGCRYFKILNFEGLKIFFLNFMSFQI</sequence>
<name>A0A224Y6I4_9ACAR</name>
<reference evidence="2" key="1">
    <citation type="journal article" date="2017" name="Parasit. Vectors">
        <title>Sialotranscriptomics of Rhipicephalus zambeziensis reveals intricate expression profiles of secretory proteins and suggests tight temporal transcriptional regulation during blood-feeding.</title>
        <authorList>
            <person name="de Castro M.H."/>
            <person name="de Klerk D."/>
            <person name="Pienaar R."/>
            <person name="Rees D.J.G."/>
            <person name="Mans B.J."/>
        </authorList>
    </citation>
    <scope>NUCLEOTIDE SEQUENCE</scope>
    <source>
        <tissue evidence="2">Salivary glands</tissue>
    </source>
</reference>
<dbReference type="EMBL" id="GFPF01002052">
    <property type="protein sequence ID" value="MAA13198.1"/>
    <property type="molecule type" value="Transcribed_RNA"/>
</dbReference>
<keyword evidence="1" id="KW-0732">Signal</keyword>
<feature type="signal peptide" evidence="1">
    <location>
        <begin position="1"/>
        <end position="18"/>
    </location>
</feature>
<organism evidence="2">
    <name type="scientific">Rhipicephalus zambeziensis</name>
    <dbReference type="NCBI Taxonomy" id="60191"/>
    <lineage>
        <taxon>Eukaryota</taxon>
        <taxon>Metazoa</taxon>
        <taxon>Ecdysozoa</taxon>
        <taxon>Arthropoda</taxon>
        <taxon>Chelicerata</taxon>
        <taxon>Arachnida</taxon>
        <taxon>Acari</taxon>
        <taxon>Parasitiformes</taxon>
        <taxon>Ixodida</taxon>
        <taxon>Ixodoidea</taxon>
        <taxon>Ixodidae</taxon>
        <taxon>Rhipicephalinae</taxon>
        <taxon>Rhipicephalus</taxon>
        <taxon>Rhipicephalus</taxon>
    </lineage>
</organism>
<protein>
    <recommendedName>
        <fullName evidence="3">Secreted protein</fullName>
    </recommendedName>
</protein>
<feature type="chain" id="PRO_5012443211" description="Secreted protein" evidence="1">
    <location>
        <begin position="19"/>
        <end position="97"/>
    </location>
</feature>